<protein>
    <submittedName>
        <fullName evidence="2">Putative secreted protein</fullName>
    </submittedName>
</protein>
<dbReference type="AlphaFoldDB" id="A0A6B0U4P5"/>
<feature type="signal peptide" evidence="1">
    <location>
        <begin position="1"/>
        <end position="22"/>
    </location>
</feature>
<sequence length="79" mass="8673">MLSVCFSTVAQVSLLNLLLCCGCCFKRKGIFSCCPVLLVSLRIGKGTEEGDITSLLWHHALGKNRQLVEQSICNLQFGQ</sequence>
<dbReference type="EMBL" id="GIFC01002134">
    <property type="protein sequence ID" value="MXU84217.1"/>
    <property type="molecule type" value="Transcribed_RNA"/>
</dbReference>
<name>A0A6B0U4P5_IXORI</name>
<evidence type="ECO:0000256" key="1">
    <source>
        <dbReference type="SAM" id="SignalP"/>
    </source>
</evidence>
<accession>A0A6B0U4P5</accession>
<reference evidence="2" key="1">
    <citation type="submission" date="2019-12" db="EMBL/GenBank/DDBJ databases">
        <title>An insight into the sialome of adult female Ixodes ricinus ticks feeding for 6 days.</title>
        <authorList>
            <person name="Perner J."/>
            <person name="Ribeiro J.M.C."/>
        </authorList>
    </citation>
    <scope>NUCLEOTIDE SEQUENCE</scope>
    <source>
        <strain evidence="2">Semi-engorged</strain>
        <tissue evidence="2">Salivary glands</tissue>
    </source>
</reference>
<evidence type="ECO:0000313" key="2">
    <source>
        <dbReference type="EMBL" id="MXU84217.1"/>
    </source>
</evidence>
<feature type="chain" id="PRO_5025461133" evidence="1">
    <location>
        <begin position="23"/>
        <end position="79"/>
    </location>
</feature>
<organism evidence="2">
    <name type="scientific">Ixodes ricinus</name>
    <name type="common">Common tick</name>
    <name type="synonym">Acarus ricinus</name>
    <dbReference type="NCBI Taxonomy" id="34613"/>
    <lineage>
        <taxon>Eukaryota</taxon>
        <taxon>Metazoa</taxon>
        <taxon>Ecdysozoa</taxon>
        <taxon>Arthropoda</taxon>
        <taxon>Chelicerata</taxon>
        <taxon>Arachnida</taxon>
        <taxon>Acari</taxon>
        <taxon>Parasitiformes</taxon>
        <taxon>Ixodida</taxon>
        <taxon>Ixodoidea</taxon>
        <taxon>Ixodidae</taxon>
        <taxon>Ixodinae</taxon>
        <taxon>Ixodes</taxon>
    </lineage>
</organism>
<proteinExistence type="predicted"/>
<keyword evidence="1" id="KW-0732">Signal</keyword>